<dbReference type="EMBL" id="JACHJF010000014">
    <property type="protein sequence ID" value="MBB5120844.1"/>
    <property type="molecule type" value="Genomic_DNA"/>
</dbReference>
<dbReference type="RefSeq" id="WP_170127588.1">
    <property type="nucleotide sequence ID" value="NZ_JACHJF010000014.1"/>
</dbReference>
<dbReference type="AlphaFoldDB" id="A0A7W8F4B1"/>
<comment type="caution">
    <text evidence="1">The sequence shown here is derived from an EMBL/GenBank/DDBJ whole genome shotgun (WGS) entry which is preliminary data.</text>
</comment>
<sequence>MFHVLYEVGVLGMQVGEAPVTCVSGDNGGGGPGVTGGKDGQGIGFAVVPDKGRLPFPDFTLLMHDGATRFIFGVPACELKNVFSHSEAILSPNIVAISLPRVGIHGLIGATTFE</sequence>
<accession>A0A7W8F4B1</accession>
<protein>
    <submittedName>
        <fullName evidence="1">Uncharacterized protein</fullName>
    </submittedName>
</protein>
<organism evidence="1 2">
    <name type="scientific">Streptomyces eurocidicus</name>
    <name type="common">Streptoverticillium eurocidicus</name>
    <dbReference type="NCBI Taxonomy" id="66423"/>
    <lineage>
        <taxon>Bacteria</taxon>
        <taxon>Bacillati</taxon>
        <taxon>Actinomycetota</taxon>
        <taxon>Actinomycetes</taxon>
        <taxon>Kitasatosporales</taxon>
        <taxon>Streptomycetaceae</taxon>
        <taxon>Streptomyces</taxon>
    </lineage>
</organism>
<gene>
    <name evidence="1" type="ORF">FHS36_004293</name>
</gene>
<evidence type="ECO:0000313" key="1">
    <source>
        <dbReference type="EMBL" id="MBB5120844.1"/>
    </source>
</evidence>
<reference evidence="1 2" key="1">
    <citation type="submission" date="2020-08" db="EMBL/GenBank/DDBJ databases">
        <title>Genomic Encyclopedia of Type Strains, Phase III (KMG-III): the genomes of soil and plant-associated and newly described type strains.</title>
        <authorList>
            <person name="Whitman W."/>
        </authorList>
    </citation>
    <scope>NUCLEOTIDE SEQUENCE [LARGE SCALE GENOMIC DNA]</scope>
    <source>
        <strain evidence="1 2">CECT 3259</strain>
    </source>
</reference>
<dbReference type="Proteomes" id="UP000528608">
    <property type="component" value="Unassembled WGS sequence"/>
</dbReference>
<name>A0A7W8F4B1_STREU</name>
<evidence type="ECO:0000313" key="2">
    <source>
        <dbReference type="Proteomes" id="UP000528608"/>
    </source>
</evidence>
<proteinExistence type="predicted"/>